<evidence type="ECO:0000259" key="4">
    <source>
        <dbReference type="PROSITE" id="PS50943"/>
    </source>
</evidence>
<dbReference type="Proteomes" id="UP000683517">
    <property type="component" value="Chromosome"/>
</dbReference>
<feature type="domain" description="HTH cro/C1-type" evidence="4">
    <location>
        <begin position="8"/>
        <end position="61"/>
    </location>
</feature>
<dbReference type="EMBL" id="CP077365">
    <property type="protein sequence ID" value="QXB46035.1"/>
    <property type="molecule type" value="Genomic_DNA"/>
</dbReference>
<dbReference type="PANTHER" id="PTHR40661">
    <property type="match status" value="1"/>
</dbReference>
<dbReference type="PROSITE" id="PS50943">
    <property type="entry name" value="HTH_CROC1"/>
    <property type="match status" value="1"/>
</dbReference>
<accession>A0ABX8L2K9</accession>
<protein>
    <submittedName>
        <fullName evidence="5">Helix-turn-helix domain-containing protein</fullName>
    </submittedName>
</protein>
<evidence type="ECO:0000256" key="3">
    <source>
        <dbReference type="ARBA" id="ARBA00023163"/>
    </source>
</evidence>
<dbReference type="PANTHER" id="PTHR40661:SF1">
    <property type="entry name" value="HTH CRO_C1-TYPE DOMAIN-CONTAINING PROTEIN"/>
    <property type="match status" value="1"/>
</dbReference>
<dbReference type="Pfam" id="PF01381">
    <property type="entry name" value="HTH_3"/>
    <property type="match status" value="1"/>
</dbReference>
<sequence length="223" mass="25116">MSDLATRLKAARLKAGKSQYEVAEAVGIKQPTYQALETGKSLKSAFLPLIAKYLGVDAYWLTTGESEDSFSEDDLVKPIVVSKENNEYVWIEVVEANFSCGTGESIEFHFDAINGKIPFPPSFFKEKHVAQDCMRIIKAKGDSMMDYIKDGDLVGIDISQTQIIDGEIYAVYFAGEGMLKQIFKEEDGSLILHSLNEKFRDRRVTEENGKNFRVMGRQFWRAG</sequence>
<dbReference type="InterPro" id="IPR036286">
    <property type="entry name" value="LexA/Signal_pep-like_sf"/>
</dbReference>
<reference evidence="5 6" key="1">
    <citation type="submission" date="2021-06" db="EMBL/GenBank/DDBJ databases">
        <title>FDA dAtabase for Regulatory Grade micrObial Sequences (FDA-ARGOS): Supporting development and validation of Infectious Disease Dx tests.</title>
        <authorList>
            <person name="Sproer C."/>
            <person name="Gronow S."/>
            <person name="Severitt S."/>
            <person name="Schroder I."/>
            <person name="Tallon L."/>
            <person name="Sadzewicz L."/>
            <person name="Zhao X."/>
            <person name="Boylan J."/>
            <person name="Ott S."/>
            <person name="Bowen H."/>
            <person name="Vavikolanu K."/>
            <person name="Mehta A."/>
            <person name="Aluvathingal J."/>
            <person name="Nadendla S."/>
            <person name="Lowell S."/>
            <person name="Myers T."/>
            <person name="Yan Y."/>
        </authorList>
    </citation>
    <scope>NUCLEOTIDE SEQUENCE [LARGE SCALE GENOMIC DNA]</scope>
    <source>
        <strain evidence="5 6">FDAARGOS 1400</strain>
    </source>
</reference>
<dbReference type="SMART" id="SM00530">
    <property type="entry name" value="HTH_XRE"/>
    <property type="match status" value="1"/>
</dbReference>
<evidence type="ECO:0000313" key="6">
    <source>
        <dbReference type="Proteomes" id="UP000683517"/>
    </source>
</evidence>
<dbReference type="InterPro" id="IPR039418">
    <property type="entry name" value="LexA-like"/>
</dbReference>
<dbReference type="Pfam" id="PF00717">
    <property type="entry name" value="Peptidase_S24"/>
    <property type="match status" value="1"/>
</dbReference>
<dbReference type="CDD" id="cd00093">
    <property type="entry name" value="HTH_XRE"/>
    <property type="match status" value="1"/>
</dbReference>
<keyword evidence="1" id="KW-0805">Transcription regulation</keyword>
<proteinExistence type="predicted"/>
<dbReference type="CDD" id="cd06529">
    <property type="entry name" value="S24_LexA-like"/>
    <property type="match status" value="1"/>
</dbReference>
<dbReference type="Gene3D" id="1.10.260.40">
    <property type="entry name" value="lambda repressor-like DNA-binding domains"/>
    <property type="match status" value="1"/>
</dbReference>
<evidence type="ECO:0000313" key="5">
    <source>
        <dbReference type="EMBL" id="QXB46035.1"/>
    </source>
</evidence>
<dbReference type="InterPro" id="IPR010982">
    <property type="entry name" value="Lambda_DNA-bd_dom_sf"/>
</dbReference>
<dbReference type="InterPro" id="IPR015927">
    <property type="entry name" value="Peptidase_S24_S26A/B/C"/>
</dbReference>
<dbReference type="RefSeq" id="WP_198072328.1">
    <property type="nucleotide sequence ID" value="NZ_CP065820.1"/>
</dbReference>
<evidence type="ECO:0000256" key="2">
    <source>
        <dbReference type="ARBA" id="ARBA00023125"/>
    </source>
</evidence>
<organism evidence="5 6">
    <name type="scientific">Acinetobacter seifertii</name>
    <dbReference type="NCBI Taxonomy" id="1530123"/>
    <lineage>
        <taxon>Bacteria</taxon>
        <taxon>Pseudomonadati</taxon>
        <taxon>Pseudomonadota</taxon>
        <taxon>Gammaproteobacteria</taxon>
        <taxon>Moraxellales</taxon>
        <taxon>Moraxellaceae</taxon>
        <taxon>Acinetobacter</taxon>
        <taxon>Acinetobacter calcoaceticus/baumannii complex</taxon>
    </lineage>
</organism>
<dbReference type="SUPFAM" id="SSF51306">
    <property type="entry name" value="LexA/Signal peptidase"/>
    <property type="match status" value="1"/>
</dbReference>
<dbReference type="Gene3D" id="2.10.109.10">
    <property type="entry name" value="Umud Fragment, subunit A"/>
    <property type="match status" value="1"/>
</dbReference>
<gene>
    <name evidence="5" type="ORF">I6L30_16715</name>
</gene>
<evidence type="ECO:0000256" key="1">
    <source>
        <dbReference type="ARBA" id="ARBA00023015"/>
    </source>
</evidence>
<dbReference type="SUPFAM" id="SSF47413">
    <property type="entry name" value="lambda repressor-like DNA-binding domains"/>
    <property type="match status" value="1"/>
</dbReference>
<keyword evidence="2" id="KW-0238">DNA-binding</keyword>
<dbReference type="GeneID" id="60735416"/>
<dbReference type="InterPro" id="IPR001387">
    <property type="entry name" value="Cro/C1-type_HTH"/>
</dbReference>
<keyword evidence="6" id="KW-1185">Reference proteome</keyword>
<name>A0ABX8L2K9_9GAMM</name>
<keyword evidence="3" id="KW-0804">Transcription</keyword>